<organism evidence="1 2">
    <name type="scientific">Chitinophaga jiangningensis</name>
    <dbReference type="NCBI Taxonomy" id="1419482"/>
    <lineage>
        <taxon>Bacteria</taxon>
        <taxon>Pseudomonadati</taxon>
        <taxon>Bacteroidota</taxon>
        <taxon>Chitinophagia</taxon>
        <taxon>Chitinophagales</taxon>
        <taxon>Chitinophagaceae</taxon>
        <taxon>Chitinophaga</taxon>
    </lineage>
</organism>
<accession>A0A1M7L9V0</accession>
<name>A0A1M7L9V0_9BACT</name>
<keyword evidence="2" id="KW-1185">Reference proteome</keyword>
<protein>
    <submittedName>
        <fullName evidence="1">Uncharacterized protein</fullName>
    </submittedName>
</protein>
<dbReference type="RefSeq" id="WP_073086399.1">
    <property type="nucleotide sequence ID" value="NZ_FRBL01000010.1"/>
</dbReference>
<dbReference type="AlphaFoldDB" id="A0A1M7L9V0"/>
<dbReference type="OrthoDB" id="1432787at2"/>
<gene>
    <name evidence="1" type="ORF">SAMN05444266_110188</name>
</gene>
<evidence type="ECO:0000313" key="1">
    <source>
        <dbReference type="EMBL" id="SHM74171.1"/>
    </source>
</evidence>
<sequence length="221" mass="25008">MRTLLLLFVPVLLLWSCKKDDTIPANEDVTQGSRWGIIIGSTPEQVYQQLQTLQEPLHVSSVYQVPLMQYEKIMDFKSDPALYKQCHIHGIDSAGVVSIDYDQSITKIRWSGPDGNYSLDKWPSNTDEYFAVGDAAAVIKAKMSKIFNKWPYNGRYEIALGSKPLSAGFDEEMKKWNMWQFTASALVNAEAFGTYIVSLYFSGGKLSRINIQYTQSPVIIE</sequence>
<dbReference type="EMBL" id="FRBL01000010">
    <property type="protein sequence ID" value="SHM74171.1"/>
    <property type="molecule type" value="Genomic_DNA"/>
</dbReference>
<proteinExistence type="predicted"/>
<evidence type="ECO:0000313" key="2">
    <source>
        <dbReference type="Proteomes" id="UP000184420"/>
    </source>
</evidence>
<dbReference type="Proteomes" id="UP000184420">
    <property type="component" value="Unassembled WGS sequence"/>
</dbReference>
<reference evidence="1 2" key="1">
    <citation type="submission" date="2016-11" db="EMBL/GenBank/DDBJ databases">
        <authorList>
            <person name="Jaros S."/>
            <person name="Januszkiewicz K."/>
            <person name="Wedrychowicz H."/>
        </authorList>
    </citation>
    <scope>NUCLEOTIDE SEQUENCE [LARGE SCALE GENOMIC DNA]</scope>
    <source>
        <strain evidence="1 2">DSM 27406</strain>
    </source>
</reference>